<sequence length="736" mass="83510">MLNFQPGLRHRIWYQSDFNKNVWEYGGLITTYPEKNSGPVEFDLENLKYPHALYDIRVSMMSKVADENDENMWSDNATITVRAQSKIPDHPPKTDIGSFESFYNRFTRDIYVYWQQLAEEEHNGQNFSYEVEVVNDPSLRPKDITKTYAYFSNVSFSTDYIINIRSRNDIGPSLEKSTVVVPTKGWQQPPSNFMKVEDFRNNDHIIYNLSWSPPKESPGSGKLPQSGSLNWTTLPDSLLEYRTVLPATNHVYQFAISANYHNTSSGMQWAECTAFSATIGKNSLIAPNRHLGPITGYIIYYCPIDKPSRPSCKGPEKNTTVPYDSKIQSAVVGGLESYVTYRFTISFIINHTTYSEPSDVCTNTTREAAPSTPQNIVVRRDELFDITQMDAASEKKRRFEEDKKQEMPVEPDKTDITIQNLMSFEKYKITMEACTVDCSNKTDPIEVTTQMWVPSKIENVQEYSTNETHITFAWHRPVPARGKIDYYQVDYTQTFNSETKKFPYINVTSKNFSIENCESGKYTKVQVIIRAVNIINGRHVAGPWSNPRDYYCQIRLFTPLIYILGGALSIFAVVMVSCCFKRVYVSIKDMKNIGVELPPGLHQKVNTTDTLKSMNKISADEVMPLNKMMKEGMRSSGDSSGLGSAHDSIASSEESTNHISPSDSGTEQPRSPSLSEDRKNSLRQRNKQANMKPSTINKGYVLPDAVPLANWSPKPSPATGRQLLRIGSRPYGPDRD</sequence>
<evidence type="ECO:0000313" key="12">
    <source>
        <dbReference type="Proteomes" id="UP001162162"/>
    </source>
</evidence>
<dbReference type="GO" id="GO:0030425">
    <property type="term" value="C:dendrite"/>
    <property type="evidence" value="ECO:0007669"/>
    <property type="project" value="TreeGrafter"/>
</dbReference>
<feature type="transmembrane region" description="Helical" evidence="9">
    <location>
        <begin position="560"/>
        <end position="580"/>
    </location>
</feature>
<evidence type="ECO:0000256" key="9">
    <source>
        <dbReference type="SAM" id="Phobius"/>
    </source>
</evidence>
<evidence type="ECO:0000256" key="3">
    <source>
        <dbReference type="ARBA" id="ARBA00022741"/>
    </source>
</evidence>
<dbReference type="PANTHER" id="PTHR46877:SF14">
    <property type="entry name" value="RECEPTOR PROTEIN-TYROSINE KINASE"/>
    <property type="match status" value="1"/>
</dbReference>
<evidence type="ECO:0000256" key="4">
    <source>
        <dbReference type="ARBA" id="ARBA00022840"/>
    </source>
</evidence>
<feature type="domain" description="Fibronectin type-III" evidence="10">
    <location>
        <begin position="263"/>
        <end position="368"/>
    </location>
</feature>
<comment type="subcellular location">
    <subcellularLocation>
        <location evidence="1">Membrane</location>
        <topology evidence="1">Single-pass membrane protein</topology>
    </subcellularLocation>
</comment>
<evidence type="ECO:0000256" key="6">
    <source>
        <dbReference type="ARBA" id="ARBA00023136"/>
    </source>
</evidence>
<keyword evidence="6 9" id="KW-0472">Membrane</keyword>
<comment type="caution">
    <text evidence="11">The sequence shown here is derived from an EMBL/GenBank/DDBJ whole genome shotgun (WGS) entry which is preliminary data.</text>
</comment>
<dbReference type="EMBL" id="JAPWTK010000038">
    <property type="protein sequence ID" value="KAJ8955446.1"/>
    <property type="molecule type" value="Genomic_DNA"/>
</dbReference>
<dbReference type="GO" id="GO:0007411">
    <property type="term" value="P:axon guidance"/>
    <property type="evidence" value="ECO:0007669"/>
    <property type="project" value="TreeGrafter"/>
</dbReference>
<evidence type="ECO:0000256" key="5">
    <source>
        <dbReference type="ARBA" id="ARBA00022989"/>
    </source>
</evidence>
<dbReference type="PROSITE" id="PS50853">
    <property type="entry name" value="FN3"/>
    <property type="match status" value="2"/>
</dbReference>
<feature type="region of interest" description="Disordered" evidence="8">
    <location>
        <begin position="631"/>
        <end position="736"/>
    </location>
</feature>
<keyword evidence="2 9" id="KW-0812">Transmembrane</keyword>
<proteinExistence type="predicted"/>
<keyword evidence="3" id="KW-0547">Nucleotide-binding</keyword>
<evidence type="ECO:0000256" key="8">
    <source>
        <dbReference type="SAM" id="MobiDB-lite"/>
    </source>
</evidence>
<dbReference type="SUPFAM" id="SSF49265">
    <property type="entry name" value="Fibronectin type III"/>
    <property type="match status" value="3"/>
</dbReference>
<dbReference type="GO" id="GO:0005524">
    <property type="term" value="F:ATP binding"/>
    <property type="evidence" value="ECO:0007669"/>
    <property type="project" value="UniProtKB-KW"/>
</dbReference>
<evidence type="ECO:0000313" key="11">
    <source>
        <dbReference type="EMBL" id="KAJ8955446.1"/>
    </source>
</evidence>
<evidence type="ECO:0000259" key="10">
    <source>
        <dbReference type="PROSITE" id="PS50853"/>
    </source>
</evidence>
<feature type="compositionally biased region" description="Polar residues" evidence="8">
    <location>
        <begin position="649"/>
        <end position="674"/>
    </location>
</feature>
<dbReference type="PANTHER" id="PTHR46877">
    <property type="entry name" value="EPH RECEPTOR A5"/>
    <property type="match status" value="1"/>
</dbReference>
<protein>
    <recommendedName>
        <fullName evidence="10">Fibronectin type-III domain-containing protein</fullName>
    </recommendedName>
</protein>
<dbReference type="GO" id="GO:0005886">
    <property type="term" value="C:plasma membrane"/>
    <property type="evidence" value="ECO:0007669"/>
    <property type="project" value="TreeGrafter"/>
</dbReference>
<keyword evidence="12" id="KW-1185">Reference proteome</keyword>
<dbReference type="CDD" id="cd00063">
    <property type="entry name" value="FN3"/>
    <property type="match status" value="2"/>
</dbReference>
<feature type="compositionally biased region" description="Polar residues" evidence="8">
    <location>
        <begin position="687"/>
        <end position="697"/>
    </location>
</feature>
<name>A0AAV8YVD2_9CUCU</name>
<keyword evidence="5 9" id="KW-1133">Transmembrane helix</keyword>
<evidence type="ECO:0000256" key="2">
    <source>
        <dbReference type="ARBA" id="ARBA00022692"/>
    </source>
</evidence>
<feature type="domain" description="Fibronectin type-III" evidence="10">
    <location>
        <begin position="453"/>
        <end position="555"/>
    </location>
</feature>
<dbReference type="Proteomes" id="UP001162162">
    <property type="component" value="Unassembled WGS sequence"/>
</dbReference>
<organism evidence="11 12">
    <name type="scientific">Aromia moschata</name>
    <dbReference type="NCBI Taxonomy" id="1265417"/>
    <lineage>
        <taxon>Eukaryota</taxon>
        <taxon>Metazoa</taxon>
        <taxon>Ecdysozoa</taxon>
        <taxon>Arthropoda</taxon>
        <taxon>Hexapoda</taxon>
        <taxon>Insecta</taxon>
        <taxon>Pterygota</taxon>
        <taxon>Neoptera</taxon>
        <taxon>Endopterygota</taxon>
        <taxon>Coleoptera</taxon>
        <taxon>Polyphaga</taxon>
        <taxon>Cucujiformia</taxon>
        <taxon>Chrysomeloidea</taxon>
        <taxon>Cerambycidae</taxon>
        <taxon>Cerambycinae</taxon>
        <taxon>Callichromatini</taxon>
        <taxon>Aromia</taxon>
    </lineage>
</organism>
<dbReference type="InterPro" id="IPR050449">
    <property type="entry name" value="Ephrin_rcpt_TKs"/>
</dbReference>
<dbReference type="InterPro" id="IPR003961">
    <property type="entry name" value="FN3_dom"/>
</dbReference>
<dbReference type="Gene3D" id="2.60.40.10">
    <property type="entry name" value="Immunoglobulins"/>
    <property type="match status" value="3"/>
</dbReference>
<reference evidence="11" key="1">
    <citation type="journal article" date="2023" name="Insect Mol. Biol.">
        <title>Genome sequencing provides insights into the evolution of gene families encoding plant cell wall-degrading enzymes in longhorned beetles.</title>
        <authorList>
            <person name="Shin N.R."/>
            <person name="Okamura Y."/>
            <person name="Kirsch R."/>
            <person name="Pauchet Y."/>
        </authorList>
    </citation>
    <scope>NUCLEOTIDE SEQUENCE</scope>
    <source>
        <strain evidence="11">AMC_N1</strain>
    </source>
</reference>
<dbReference type="InterPro" id="IPR013783">
    <property type="entry name" value="Ig-like_fold"/>
</dbReference>
<dbReference type="AlphaFoldDB" id="A0AAV8YVD2"/>
<dbReference type="SMART" id="SM00060">
    <property type="entry name" value="FN3"/>
    <property type="match status" value="3"/>
</dbReference>
<gene>
    <name evidence="11" type="ORF">NQ318_003545</name>
</gene>
<keyword evidence="7" id="KW-0675">Receptor</keyword>
<dbReference type="GO" id="GO:0005005">
    <property type="term" value="F:transmembrane-ephrin receptor activity"/>
    <property type="evidence" value="ECO:0007669"/>
    <property type="project" value="TreeGrafter"/>
</dbReference>
<evidence type="ECO:0000256" key="1">
    <source>
        <dbReference type="ARBA" id="ARBA00004167"/>
    </source>
</evidence>
<keyword evidence="4" id="KW-0067">ATP-binding</keyword>
<dbReference type="InterPro" id="IPR036116">
    <property type="entry name" value="FN3_sf"/>
</dbReference>
<evidence type="ECO:0000256" key="7">
    <source>
        <dbReference type="ARBA" id="ARBA00023170"/>
    </source>
</evidence>
<accession>A0AAV8YVD2</accession>